<keyword evidence="1" id="KW-1133">Transmembrane helix</keyword>
<keyword evidence="1" id="KW-0472">Membrane</keyword>
<comment type="caution">
    <text evidence="2">The sequence shown here is derived from an EMBL/GenBank/DDBJ whole genome shotgun (WGS) entry which is preliminary data.</text>
</comment>
<protein>
    <submittedName>
        <fullName evidence="2">Uncharacterized protein</fullName>
    </submittedName>
</protein>
<feature type="transmembrane region" description="Helical" evidence="1">
    <location>
        <begin position="12"/>
        <end position="33"/>
    </location>
</feature>
<dbReference type="AlphaFoldDB" id="X1AWF1"/>
<reference evidence="2" key="1">
    <citation type="journal article" date="2014" name="Front. Microbiol.">
        <title>High frequency of phylogenetically diverse reductive dehalogenase-homologous genes in deep subseafloor sedimentary metagenomes.</title>
        <authorList>
            <person name="Kawai M."/>
            <person name="Futagami T."/>
            <person name="Toyoda A."/>
            <person name="Takaki Y."/>
            <person name="Nishi S."/>
            <person name="Hori S."/>
            <person name="Arai W."/>
            <person name="Tsubouchi T."/>
            <person name="Morono Y."/>
            <person name="Uchiyama I."/>
            <person name="Ito T."/>
            <person name="Fujiyama A."/>
            <person name="Inagaki F."/>
            <person name="Takami H."/>
        </authorList>
    </citation>
    <scope>NUCLEOTIDE SEQUENCE</scope>
    <source>
        <strain evidence="2">Expedition CK06-06</strain>
    </source>
</reference>
<dbReference type="EMBL" id="BART01007821">
    <property type="protein sequence ID" value="GAG64121.1"/>
    <property type="molecule type" value="Genomic_DNA"/>
</dbReference>
<gene>
    <name evidence="2" type="ORF">S01H4_17726</name>
</gene>
<sequence length="40" mass="4075">YYIAVGCLVGLVVVYIGIVLFVIGIALPAKAILGKKAAGK</sequence>
<proteinExistence type="predicted"/>
<evidence type="ECO:0000256" key="1">
    <source>
        <dbReference type="SAM" id="Phobius"/>
    </source>
</evidence>
<name>X1AWF1_9ZZZZ</name>
<evidence type="ECO:0000313" key="2">
    <source>
        <dbReference type="EMBL" id="GAG64121.1"/>
    </source>
</evidence>
<feature type="non-terminal residue" evidence="2">
    <location>
        <position position="1"/>
    </location>
</feature>
<accession>X1AWF1</accession>
<keyword evidence="1" id="KW-0812">Transmembrane</keyword>
<organism evidence="2">
    <name type="scientific">marine sediment metagenome</name>
    <dbReference type="NCBI Taxonomy" id="412755"/>
    <lineage>
        <taxon>unclassified sequences</taxon>
        <taxon>metagenomes</taxon>
        <taxon>ecological metagenomes</taxon>
    </lineage>
</organism>